<evidence type="ECO:0000313" key="3">
    <source>
        <dbReference type="EMBL" id="MBB3973602.1"/>
    </source>
</evidence>
<keyword evidence="1" id="KW-1133">Transmembrane helix</keyword>
<evidence type="ECO:0000256" key="1">
    <source>
        <dbReference type="SAM" id="Phobius"/>
    </source>
</evidence>
<feature type="transmembrane region" description="Helical" evidence="1">
    <location>
        <begin position="29"/>
        <end position="46"/>
    </location>
</feature>
<keyword evidence="1" id="KW-0472">Membrane</keyword>
<organism evidence="3 4">
    <name type="scientific">Hansschlegelia beijingensis</name>
    <dbReference type="NCBI Taxonomy" id="1133344"/>
    <lineage>
        <taxon>Bacteria</taxon>
        <taxon>Pseudomonadati</taxon>
        <taxon>Pseudomonadota</taxon>
        <taxon>Alphaproteobacteria</taxon>
        <taxon>Hyphomicrobiales</taxon>
        <taxon>Methylopilaceae</taxon>
        <taxon>Hansschlegelia</taxon>
    </lineage>
</organism>
<dbReference type="InterPro" id="IPR012422">
    <property type="entry name" value="Cyt_c_oxidase_su4_bac-aa3"/>
</dbReference>
<keyword evidence="1" id="KW-0812">Transmembrane</keyword>
<dbReference type="Pfam" id="PF07835">
    <property type="entry name" value="COX4_pro_2"/>
    <property type="match status" value="1"/>
</dbReference>
<reference evidence="3 4" key="1">
    <citation type="submission" date="2020-08" db="EMBL/GenBank/DDBJ databases">
        <title>Genomic Encyclopedia of Type Strains, Phase IV (KMG-IV): sequencing the most valuable type-strain genomes for metagenomic binning, comparative biology and taxonomic classification.</title>
        <authorList>
            <person name="Goeker M."/>
        </authorList>
    </citation>
    <scope>NUCLEOTIDE SEQUENCE [LARGE SCALE GENOMIC DNA]</scope>
    <source>
        <strain evidence="3 4">DSM 25481</strain>
    </source>
</reference>
<dbReference type="RefSeq" id="WP_183395460.1">
    <property type="nucleotide sequence ID" value="NZ_JACIDR010000003.1"/>
</dbReference>
<keyword evidence="4" id="KW-1185">Reference proteome</keyword>
<feature type="transmembrane region" description="Helical" evidence="1">
    <location>
        <begin position="78"/>
        <end position="95"/>
    </location>
</feature>
<dbReference type="InterPro" id="IPR036596">
    <property type="entry name" value="Cyt-C_aa3_sf"/>
</dbReference>
<feature type="domain" description="Cytochrome c oxidase subunit IV bacterial aa3 type" evidence="2">
    <location>
        <begin position="4"/>
        <end position="46"/>
    </location>
</feature>
<evidence type="ECO:0000313" key="4">
    <source>
        <dbReference type="Proteomes" id="UP000528964"/>
    </source>
</evidence>
<feature type="transmembrane region" description="Helical" evidence="1">
    <location>
        <begin position="53"/>
        <end position="72"/>
    </location>
</feature>
<evidence type="ECO:0000259" key="2">
    <source>
        <dbReference type="Pfam" id="PF07835"/>
    </source>
</evidence>
<dbReference type="Proteomes" id="UP000528964">
    <property type="component" value="Unassembled WGS sequence"/>
</dbReference>
<protein>
    <recommendedName>
        <fullName evidence="2">Cytochrome c oxidase subunit IV bacterial aa3 type domain-containing protein</fullName>
    </recommendedName>
</protein>
<sequence length="96" mass="9726">MADHAVEYAAAPGNDYAEHERTYANFLKLSKVCTAAVVLVMIALAIGGVKGHWGLCGIGVLLAIGSGVIGAMTPKGSVVPSIVAGVVLLGLYVLFG</sequence>
<gene>
    <name evidence="3" type="ORF">GGR24_002272</name>
</gene>
<name>A0A7W6D3T9_9HYPH</name>
<dbReference type="AlphaFoldDB" id="A0A7W6D3T9"/>
<proteinExistence type="predicted"/>
<accession>A0A7W6D3T9</accession>
<dbReference type="EMBL" id="JACIDR010000003">
    <property type="protein sequence ID" value="MBB3973602.1"/>
    <property type="molecule type" value="Genomic_DNA"/>
</dbReference>
<dbReference type="Gene3D" id="1.20.5.160">
    <property type="entry name" value="Bacterial aa3 type cytochrome c oxidase subunit IV"/>
    <property type="match status" value="1"/>
</dbReference>
<dbReference type="SUPFAM" id="SSF81469">
    <property type="entry name" value="Bacterial aa3 type cytochrome c oxidase subunit IV"/>
    <property type="match status" value="1"/>
</dbReference>
<comment type="caution">
    <text evidence="3">The sequence shown here is derived from an EMBL/GenBank/DDBJ whole genome shotgun (WGS) entry which is preliminary data.</text>
</comment>